<proteinExistence type="predicted"/>
<dbReference type="AlphaFoldDB" id="A0A8J1XNB5"/>
<evidence type="ECO:0000313" key="3">
    <source>
        <dbReference type="Proteomes" id="UP000749559"/>
    </source>
</evidence>
<accession>A0A8J1XNB5</accession>
<name>A0A8J1XNB5_OWEFU</name>
<dbReference type="EMBL" id="CAIIXF020000012">
    <property type="protein sequence ID" value="CAH1801719.1"/>
    <property type="molecule type" value="Genomic_DNA"/>
</dbReference>
<gene>
    <name evidence="2" type="ORF">OFUS_LOCUS25484</name>
</gene>
<dbReference type="Proteomes" id="UP000749559">
    <property type="component" value="Unassembled WGS sequence"/>
</dbReference>
<feature type="compositionally biased region" description="Pro residues" evidence="1">
    <location>
        <begin position="276"/>
        <end position="286"/>
    </location>
</feature>
<comment type="caution">
    <text evidence="2">The sequence shown here is derived from an EMBL/GenBank/DDBJ whole genome shotgun (WGS) entry which is preliminary data.</text>
</comment>
<keyword evidence="3" id="KW-1185">Reference proteome</keyword>
<dbReference type="OrthoDB" id="6107471at2759"/>
<feature type="region of interest" description="Disordered" evidence="1">
    <location>
        <begin position="258"/>
        <end position="286"/>
    </location>
</feature>
<organism evidence="2 3">
    <name type="scientific">Owenia fusiformis</name>
    <name type="common">Polychaete worm</name>
    <dbReference type="NCBI Taxonomy" id="6347"/>
    <lineage>
        <taxon>Eukaryota</taxon>
        <taxon>Metazoa</taxon>
        <taxon>Spiralia</taxon>
        <taxon>Lophotrochozoa</taxon>
        <taxon>Annelida</taxon>
        <taxon>Polychaeta</taxon>
        <taxon>Sedentaria</taxon>
        <taxon>Canalipalpata</taxon>
        <taxon>Sabellida</taxon>
        <taxon>Oweniida</taxon>
        <taxon>Oweniidae</taxon>
        <taxon>Owenia</taxon>
    </lineage>
</organism>
<evidence type="ECO:0000256" key="1">
    <source>
        <dbReference type="SAM" id="MobiDB-lite"/>
    </source>
</evidence>
<sequence length="286" mass="31570">MDNECASDTKDIIGEKCDTYEDRIRQEKKRQRLSSGDIKMASASKPLDLSDLMNEIRGVKSSIMKGQANMERKMDEMKTDLSKKIETRIKQVKDELFLEMSAMETKLSALEIKVNSNMAGQGVTGNQPARNTPSCIVIFRNAKLVTTNEDTMRGLLSSICTAIGCADTEFTGVTWIALPRGQNNGIIKATVATEAQVKALFKAKSKLKDTPQYASIYIERDRSRHERIMEANMRNLAKAVPNLTFTRGRLTVNAQPVTADPPVVQAPPNGTNVNTPPQPDPPPDNA</sequence>
<protein>
    <submittedName>
        <fullName evidence="2">Uncharacterized protein</fullName>
    </submittedName>
</protein>
<reference evidence="2" key="1">
    <citation type="submission" date="2022-03" db="EMBL/GenBank/DDBJ databases">
        <authorList>
            <person name="Martin C."/>
        </authorList>
    </citation>
    <scope>NUCLEOTIDE SEQUENCE</scope>
</reference>
<evidence type="ECO:0000313" key="2">
    <source>
        <dbReference type="EMBL" id="CAH1801719.1"/>
    </source>
</evidence>